<dbReference type="GO" id="GO:0005524">
    <property type="term" value="F:ATP binding"/>
    <property type="evidence" value="ECO:0007669"/>
    <property type="project" value="InterPro"/>
</dbReference>
<dbReference type="Pfam" id="PF00176">
    <property type="entry name" value="SNF2-rel_dom"/>
    <property type="match status" value="1"/>
</dbReference>
<organism evidence="7 8">
    <name type="scientific">Izhakiella australiensis</name>
    <dbReference type="NCBI Taxonomy" id="1926881"/>
    <lineage>
        <taxon>Bacteria</taxon>
        <taxon>Pseudomonadati</taxon>
        <taxon>Pseudomonadota</taxon>
        <taxon>Gammaproteobacteria</taxon>
        <taxon>Enterobacterales</taxon>
        <taxon>Erwiniaceae</taxon>
        <taxon>Izhakiella</taxon>
    </lineage>
</organism>
<dbReference type="AlphaFoldDB" id="A0A1S8YKB6"/>
<feature type="domain" description="SWIM-type" evidence="4">
    <location>
        <begin position="54"/>
        <end position="90"/>
    </location>
</feature>
<proteinExistence type="predicted"/>
<dbReference type="SMART" id="SM00487">
    <property type="entry name" value="DEXDc"/>
    <property type="match status" value="1"/>
</dbReference>
<evidence type="ECO:0000256" key="1">
    <source>
        <dbReference type="ARBA" id="ARBA00022801"/>
    </source>
</evidence>
<dbReference type="GO" id="GO:0016787">
    <property type="term" value="F:hydrolase activity"/>
    <property type="evidence" value="ECO:0007669"/>
    <property type="project" value="UniProtKB-KW"/>
</dbReference>
<dbReference type="PROSITE" id="PS51192">
    <property type="entry name" value="HELICASE_ATP_BIND_1"/>
    <property type="match status" value="1"/>
</dbReference>
<comment type="caution">
    <text evidence="7">The sequence shown here is derived from an EMBL/GenBank/DDBJ whole genome shotgun (WGS) entry which is preliminary data.</text>
</comment>
<dbReference type="EMBL" id="MRUL01000010">
    <property type="protein sequence ID" value="OON39166.1"/>
    <property type="molecule type" value="Genomic_DNA"/>
</dbReference>
<evidence type="ECO:0000259" key="4">
    <source>
        <dbReference type="PROSITE" id="PS50966"/>
    </source>
</evidence>
<evidence type="ECO:0000313" key="8">
    <source>
        <dbReference type="Proteomes" id="UP000190667"/>
    </source>
</evidence>
<dbReference type="InterPro" id="IPR027417">
    <property type="entry name" value="P-loop_NTPase"/>
</dbReference>
<keyword evidence="1" id="KW-0378">Hydrolase</keyword>
<accession>A0A1S8YKB6</accession>
<dbReference type="PANTHER" id="PTHR10799">
    <property type="entry name" value="SNF2/RAD54 HELICASE FAMILY"/>
    <property type="match status" value="1"/>
</dbReference>
<dbReference type="STRING" id="1926881.BTJ39_14605"/>
<dbReference type="Gene3D" id="3.40.50.300">
    <property type="entry name" value="P-loop containing nucleotide triphosphate hydrolases"/>
    <property type="match status" value="1"/>
</dbReference>
<dbReference type="SUPFAM" id="SSF52540">
    <property type="entry name" value="P-loop containing nucleoside triphosphate hydrolases"/>
    <property type="match status" value="2"/>
</dbReference>
<keyword evidence="8" id="KW-1185">Reference proteome</keyword>
<dbReference type="PROSITE" id="PS50966">
    <property type="entry name" value="ZF_SWIM"/>
    <property type="match status" value="1"/>
</dbReference>
<evidence type="ECO:0000259" key="6">
    <source>
        <dbReference type="PROSITE" id="PS51194"/>
    </source>
</evidence>
<dbReference type="OrthoDB" id="9760715at2"/>
<dbReference type="Pfam" id="PF00271">
    <property type="entry name" value="Helicase_C"/>
    <property type="match status" value="1"/>
</dbReference>
<dbReference type="SMART" id="SM00490">
    <property type="entry name" value="HELICc"/>
    <property type="match status" value="1"/>
</dbReference>
<dbReference type="InterPro" id="IPR000330">
    <property type="entry name" value="SNF2_N"/>
</dbReference>
<name>A0A1S8YKB6_9GAMM</name>
<dbReference type="RefSeq" id="WP_078003434.1">
    <property type="nucleotide sequence ID" value="NZ_MRUL01000010.1"/>
</dbReference>
<sequence length="858" mass="96555">MSSFSYNAAQVRRWLGARIVAKAQDLIPRVQNLQRQNNLLTGEIPGVGDEPWMVVVHFSTPQGKLHASGECTCPVHTNCRHVAAVMLAHLQQQPAQEATSTPLPLQADPVPALHLQSISRFVSGYGRYGHRQKRLDFAALSFRYGGAMVDAGSSETLFPDQSGQRWLVARQPEKEQRWLDELQDAGLQVVPASHIYTPASSPLPTQLLVPERPEDWRQIIRQLLPALQAKGWLVLLDDDFTWNRSDIEAVSGRVSQRENGYFEIGLEASIGQRRMALLPMMPHLLEQDSRWRGGDLNAIPDEEVIELRAQDNERLAMSAGQLKPLVSSLIDLLPDGETASATLQLPIWDGGRLAAMSQSGSWQADDEVALQALRGRLQNPRELPAITPPDGLKATLRDYQLQGVSWMQALSRQSLAGVLADDMGLGKTVQTLAHLLLEKESGRLDRPALIVVPTTLIYNWLSEAKRFAPDLRVLSLSGSQRSEHFAELHQYDVVLTSYSLLWRDQAALRRQRWHLLILDEAQYVKNPHSQAGRAIRKLEARHRLCLTGTPLENHLGELWAQFDFLLPGFLGSEKDFLHQWRIPVERDGDRTRRELLARRVRPFMLRRRKQEVVTELPPKNSMVRRVLLEGAQRDLYDTVRASLESQVRLAVNRRGSASSRILVLDALLKLRQICCDPRLTRLDKAASVRQSAKLALLREMLLELLAEDRRVLIFSQFTEMLMLIADELKKVRVDYAVLTGSTRDRQAPVARFQRGEVPVFLISLKAGGVGLNLTAADTVIHYDPWWNPAAENQATDRAWRIGQQKTVFVYKLIVAGSIEEKIVNLQQQKASLAESILQDGSDETALFSDEELADLLSS</sequence>
<dbReference type="GO" id="GO:0008270">
    <property type="term" value="F:zinc ion binding"/>
    <property type="evidence" value="ECO:0007669"/>
    <property type="project" value="UniProtKB-KW"/>
</dbReference>
<feature type="domain" description="Helicase C-terminal" evidence="6">
    <location>
        <begin position="696"/>
        <end position="843"/>
    </location>
</feature>
<evidence type="ECO:0000256" key="2">
    <source>
        <dbReference type="ARBA" id="ARBA00022806"/>
    </source>
</evidence>
<dbReference type="PROSITE" id="PS51194">
    <property type="entry name" value="HELICASE_CTER"/>
    <property type="match status" value="1"/>
</dbReference>
<keyword evidence="3" id="KW-0479">Metal-binding</keyword>
<dbReference type="CDD" id="cd18793">
    <property type="entry name" value="SF2_C_SNF"/>
    <property type="match status" value="1"/>
</dbReference>
<dbReference type="Gene3D" id="3.40.50.10810">
    <property type="entry name" value="Tandem AAA-ATPase domain"/>
    <property type="match status" value="1"/>
</dbReference>
<evidence type="ECO:0000256" key="3">
    <source>
        <dbReference type="PROSITE-ProRule" id="PRU00325"/>
    </source>
</evidence>
<dbReference type="CDD" id="cd18012">
    <property type="entry name" value="DEXQc_arch_SWI2_SNF2"/>
    <property type="match status" value="1"/>
</dbReference>
<dbReference type="InterPro" id="IPR049730">
    <property type="entry name" value="SNF2/RAD54-like_C"/>
</dbReference>
<gene>
    <name evidence="7" type="ORF">BTJ39_14605</name>
</gene>
<dbReference type="GO" id="GO:0004386">
    <property type="term" value="F:helicase activity"/>
    <property type="evidence" value="ECO:0007669"/>
    <property type="project" value="UniProtKB-KW"/>
</dbReference>
<evidence type="ECO:0000313" key="7">
    <source>
        <dbReference type="EMBL" id="OON39166.1"/>
    </source>
</evidence>
<keyword evidence="2 7" id="KW-0347">Helicase</keyword>
<reference evidence="7 8" key="1">
    <citation type="submission" date="2016-12" db="EMBL/GenBank/DDBJ databases">
        <title>Izhakiella australiana sp. nov. of genus Izhakiella isolated from Australian desert.</title>
        <authorList>
            <person name="Ji M."/>
        </authorList>
    </citation>
    <scope>NUCLEOTIDE SEQUENCE [LARGE SCALE GENOMIC DNA]</scope>
    <source>
        <strain evidence="7 8">D4N98</strain>
    </source>
</reference>
<feature type="domain" description="Helicase ATP-binding" evidence="5">
    <location>
        <begin position="408"/>
        <end position="568"/>
    </location>
</feature>
<keyword evidence="2 7" id="KW-0067">ATP-binding</keyword>
<dbReference type="Proteomes" id="UP000190667">
    <property type="component" value="Unassembled WGS sequence"/>
</dbReference>
<dbReference type="InterPro" id="IPR038718">
    <property type="entry name" value="SNF2-like_sf"/>
</dbReference>
<keyword evidence="3" id="KW-0863">Zinc-finger</keyword>
<keyword evidence="2 7" id="KW-0547">Nucleotide-binding</keyword>
<dbReference type="InterPro" id="IPR001650">
    <property type="entry name" value="Helicase_C-like"/>
</dbReference>
<dbReference type="InterPro" id="IPR007527">
    <property type="entry name" value="Znf_SWIM"/>
</dbReference>
<dbReference type="InterPro" id="IPR014001">
    <property type="entry name" value="Helicase_ATP-bd"/>
</dbReference>
<keyword evidence="3" id="KW-0862">Zinc</keyword>
<protein>
    <submittedName>
        <fullName evidence="7">Helicase</fullName>
    </submittedName>
</protein>
<evidence type="ECO:0000259" key="5">
    <source>
        <dbReference type="PROSITE" id="PS51192"/>
    </source>
</evidence>